<dbReference type="GO" id="GO:0009738">
    <property type="term" value="P:abscisic acid-activated signaling pathway"/>
    <property type="evidence" value="ECO:0007669"/>
    <property type="project" value="UniProtKB-KW"/>
</dbReference>
<sequence>MAWPPFMQSSFPSSASSDHAPKPSSYFLNGASDLSGKNGFRSVDMDSRMLQNLYEGETAGPAPEAAYGGAKGDGSVLPEVTLEAFLTKSMMLRADDAKEAQEAIDRVGGQVDLEDSGNQMVAGGAEVGGVAIGGGERGRGRKRPPLDSVDRAAMQRQKRMIKNRESAARSRERKQQYTNQLEQTVFKLEEENALLLKEREELLKWRFKQLQENVIPVAEQKSQKALRRINSFP</sequence>
<dbReference type="InterPro" id="IPR046347">
    <property type="entry name" value="bZIP_sf"/>
</dbReference>
<dbReference type="GO" id="GO:0005634">
    <property type="term" value="C:nucleus"/>
    <property type="evidence" value="ECO:0007669"/>
    <property type="project" value="UniProtKB-SubCell"/>
</dbReference>
<evidence type="ECO:0000313" key="10">
    <source>
        <dbReference type="Proteomes" id="UP001418222"/>
    </source>
</evidence>
<evidence type="ECO:0000256" key="2">
    <source>
        <dbReference type="ARBA" id="ARBA00022682"/>
    </source>
</evidence>
<dbReference type="AlphaFoldDB" id="A0AAP0BW19"/>
<dbReference type="PROSITE" id="PS00036">
    <property type="entry name" value="BZIP_BASIC"/>
    <property type="match status" value="1"/>
</dbReference>
<dbReference type="GO" id="GO:0003677">
    <property type="term" value="F:DNA binding"/>
    <property type="evidence" value="ECO:0007669"/>
    <property type="project" value="UniProtKB-KW"/>
</dbReference>
<dbReference type="Proteomes" id="UP001418222">
    <property type="component" value="Unassembled WGS sequence"/>
</dbReference>
<evidence type="ECO:0000259" key="8">
    <source>
        <dbReference type="PROSITE" id="PS50217"/>
    </source>
</evidence>
<dbReference type="PROSITE" id="PS50217">
    <property type="entry name" value="BZIP"/>
    <property type="match status" value="1"/>
</dbReference>
<evidence type="ECO:0000256" key="5">
    <source>
        <dbReference type="ARBA" id="ARBA00023163"/>
    </source>
</evidence>
<feature type="compositionally biased region" description="Gly residues" evidence="7">
    <location>
        <begin position="125"/>
        <end position="135"/>
    </location>
</feature>
<feature type="domain" description="BZIP" evidence="8">
    <location>
        <begin position="153"/>
        <end position="204"/>
    </location>
</feature>
<dbReference type="SUPFAM" id="SSF57959">
    <property type="entry name" value="Leucine zipper domain"/>
    <property type="match status" value="1"/>
</dbReference>
<name>A0AAP0BW19_9ASPA</name>
<evidence type="ECO:0000313" key="9">
    <source>
        <dbReference type="EMBL" id="KAK8952118.1"/>
    </source>
</evidence>
<dbReference type="EMBL" id="JBBWWQ010000003">
    <property type="protein sequence ID" value="KAK8952118.1"/>
    <property type="molecule type" value="Genomic_DNA"/>
</dbReference>
<dbReference type="GO" id="GO:0003700">
    <property type="term" value="F:DNA-binding transcription factor activity"/>
    <property type="evidence" value="ECO:0007669"/>
    <property type="project" value="InterPro"/>
</dbReference>
<evidence type="ECO:0000256" key="4">
    <source>
        <dbReference type="ARBA" id="ARBA00023125"/>
    </source>
</evidence>
<feature type="region of interest" description="Disordered" evidence="7">
    <location>
        <begin position="1"/>
        <end position="74"/>
    </location>
</feature>
<keyword evidence="10" id="KW-1185">Reference proteome</keyword>
<dbReference type="CDD" id="cd14707">
    <property type="entry name" value="bZIP_plant_BZIP46"/>
    <property type="match status" value="1"/>
</dbReference>
<dbReference type="PANTHER" id="PTHR22952">
    <property type="entry name" value="CAMP-RESPONSE ELEMENT BINDING PROTEIN-RELATED"/>
    <property type="match status" value="1"/>
</dbReference>
<dbReference type="GO" id="GO:0045893">
    <property type="term" value="P:positive regulation of DNA-templated transcription"/>
    <property type="evidence" value="ECO:0007669"/>
    <property type="project" value="InterPro"/>
</dbReference>
<dbReference type="SMART" id="SM00338">
    <property type="entry name" value="BRLZ"/>
    <property type="match status" value="1"/>
</dbReference>
<feature type="region of interest" description="Disordered" evidence="7">
    <location>
        <begin position="124"/>
        <end position="176"/>
    </location>
</feature>
<protein>
    <submittedName>
        <fullName evidence="9">G-box-binding factor 4</fullName>
    </submittedName>
</protein>
<evidence type="ECO:0000256" key="3">
    <source>
        <dbReference type="ARBA" id="ARBA00023015"/>
    </source>
</evidence>
<gene>
    <name evidence="9" type="primary">GBF4</name>
    <name evidence="9" type="ORF">KSP39_PZI003583</name>
</gene>
<keyword evidence="4" id="KW-0238">DNA-binding</keyword>
<dbReference type="PANTHER" id="PTHR22952:SF392">
    <property type="entry name" value="BZIP TRANSCRIPTION FACTOR 12"/>
    <property type="match status" value="1"/>
</dbReference>
<comment type="caution">
    <text evidence="9">The sequence shown here is derived from an EMBL/GenBank/DDBJ whole genome shotgun (WGS) entry which is preliminary data.</text>
</comment>
<reference evidence="9 10" key="1">
    <citation type="journal article" date="2022" name="Nat. Plants">
        <title>Genomes of leafy and leafless Platanthera orchids illuminate the evolution of mycoheterotrophy.</title>
        <authorList>
            <person name="Li M.H."/>
            <person name="Liu K.W."/>
            <person name="Li Z."/>
            <person name="Lu H.C."/>
            <person name="Ye Q.L."/>
            <person name="Zhang D."/>
            <person name="Wang J.Y."/>
            <person name="Li Y.F."/>
            <person name="Zhong Z.M."/>
            <person name="Liu X."/>
            <person name="Yu X."/>
            <person name="Liu D.K."/>
            <person name="Tu X.D."/>
            <person name="Liu B."/>
            <person name="Hao Y."/>
            <person name="Liao X.Y."/>
            <person name="Jiang Y.T."/>
            <person name="Sun W.H."/>
            <person name="Chen J."/>
            <person name="Chen Y.Q."/>
            <person name="Ai Y."/>
            <person name="Zhai J.W."/>
            <person name="Wu S.S."/>
            <person name="Zhou Z."/>
            <person name="Hsiao Y.Y."/>
            <person name="Wu W.L."/>
            <person name="Chen Y.Y."/>
            <person name="Lin Y.F."/>
            <person name="Hsu J.L."/>
            <person name="Li C.Y."/>
            <person name="Wang Z.W."/>
            <person name="Zhao X."/>
            <person name="Zhong W.Y."/>
            <person name="Ma X.K."/>
            <person name="Ma L."/>
            <person name="Huang J."/>
            <person name="Chen G.Z."/>
            <person name="Huang M.Z."/>
            <person name="Huang L."/>
            <person name="Peng D.H."/>
            <person name="Luo Y.B."/>
            <person name="Zou S.Q."/>
            <person name="Chen S.P."/>
            <person name="Lan S."/>
            <person name="Tsai W.C."/>
            <person name="Van de Peer Y."/>
            <person name="Liu Z.J."/>
        </authorList>
    </citation>
    <scope>NUCLEOTIDE SEQUENCE [LARGE SCALE GENOMIC DNA]</scope>
    <source>
        <strain evidence="9">Lor287</strain>
    </source>
</reference>
<feature type="compositionally biased region" description="Basic and acidic residues" evidence="7">
    <location>
        <begin position="162"/>
        <end position="175"/>
    </location>
</feature>
<organism evidence="9 10">
    <name type="scientific">Platanthera zijinensis</name>
    <dbReference type="NCBI Taxonomy" id="2320716"/>
    <lineage>
        <taxon>Eukaryota</taxon>
        <taxon>Viridiplantae</taxon>
        <taxon>Streptophyta</taxon>
        <taxon>Embryophyta</taxon>
        <taxon>Tracheophyta</taxon>
        <taxon>Spermatophyta</taxon>
        <taxon>Magnoliopsida</taxon>
        <taxon>Liliopsida</taxon>
        <taxon>Asparagales</taxon>
        <taxon>Orchidaceae</taxon>
        <taxon>Orchidoideae</taxon>
        <taxon>Orchideae</taxon>
        <taxon>Orchidinae</taxon>
        <taxon>Platanthera</taxon>
    </lineage>
</organism>
<keyword evidence="5" id="KW-0804">Transcription</keyword>
<dbReference type="InterPro" id="IPR004827">
    <property type="entry name" value="bZIP"/>
</dbReference>
<dbReference type="InterPro" id="IPR043452">
    <property type="entry name" value="BZIP46-like"/>
</dbReference>
<evidence type="ECO:0000256" key="6">
    <source>
        <dbReference type="ARBA" id="ARBA00023242"/>
    </source>
</evidence>
<dbReference type="FunFam" id="1.20.5.170:FF:000036">
    <property type="entry name" value="ABSCISIC ACID-INSENSITIVE 5-like protein 2"/>
    <property type="match status" value="1"/>
</dbReference>
<comment type="subcellular location">
    <subcellularLocation>
        <location evidence="1">Nucleus</location>
    </subcellularLocation>
</comment>
<keyword evidence="3" id="KW-0805">Transcription regulation</keyword>
<accession>A0AAP0BW19</accession>
<dbReference type="Gene3D" id="1.20.5.170">
    <property type="match status" value="1"/>
</dbReference>
<evidence type="ECO:0000256" key="7">
    <source>
        <dbReference type="SAM" id="MobiDB-lite"/>
    </source>
</evidence>
<evidence type="ECO:0000256" key="1">
    <source>
        <dbReference type="ARBA" id="ARBA00004123"/>
    </source>
</evidence>
<proteinExistence type="predicted"/>
<feature type="compositionally biased region" description="Low complexity" evidence="7">
    <location>
        <begin position="54"/>
        <end position="68"/>
    </location>
</feature>
<keyword evidence="6" id="KW-0539">Nucleus</keyword>
<keyword evidence="2" id="KW-0938">Abscisic acid signaling pathway</keyword>
<dbReference type="Pfam" id="PF00170">
    <property type="entry name" value="bZIP_1"/>
    <property type="match status" value="1"/>
</dbReference>